<dbReference type="EMBL" id="AP027731">
    <property type="protein sequence ID" value="BDZ45301.1"/>
    <property type="molecule type" value="Genomic_DNA"/>
</dbReference>
<keyword evidence="3" id="KW-1185">Reference proteome</keyword>
<accession>A0ABN6XNR0</accession>
<dbReference type="RefSeq" id="WP_286278667.1">
    <property type="nucleotide sequence ID" value="NZ_AP027731.1"/>
</dbReference>
<proteinExistence type="predicted"/>
<feature type="compositionally biased region" description="Low complexity" evidence="1">
    <location>
        <begin position="165"/>
        <end position="185"/>
    </location>
</feature>
<evidence type="ECO:0000256" key="1">
    <source>
        <dbReference type="SAM" id="MobiDB-lite"/>
    </source>
</evidence>
<dbReference type="Proteomes" id="UP001321498">
    <property type="component" value="Chromosome"/>
</dbReference>
<gene>
    <name evidence="2" type="ORF">GCM10025866_12100</name>
</gene>
<reference evidence="3" key="1">
    <citation type="journal article" date="2019" name="Int. J. Syst. Evol. Microbiol.">
        <title>The Global Catalogue of Microorganisms (GCM) 10K type strain sequencing project: providing services to taxonomists for standard genome sequencing and annotation.</title>
        <authorList>
            <consortium name="The Broad Institute Genomics Platform"/>
            <consortium name="The Broad Institute Genome Sequencing Center for Infectious Disease"/>
            <person name="Wu L."/>
            <person name="Ma J."/>
        </authorList>
    </citation>
    <scope>NUCLEOTIDE SEQUENCE [LARGE SCALE GENOMIC DNA]</scope>
    <source>
        <strain evidence="3">NBRC 108725</strain>
    </source>
</reference>
<feature type="region of interest" description="Disordered" evidence="1">
    <location>
        <begin position="158"/>
        <end position="234"/>
    </location>
</feature>
<protein>
    <submittedName>
        <fullName evidence="2">Uncharacterized protein</fullName>
    </submittedName>
</protein>
<sequence>MTARRTRDLALSGLAARHRRGAARTSLTVLSLAGATLALSGCTAPDEGVVLTGADGEKYVVPDGAERPEYRSREDCIADVTEQIRQLEAQGEDIVDEPEDLCESTERYHGAYVHPWIGPILFAGARWNSSRVAGWSPVANGGFAAPGGYVQKDVVSPAPAGSKVGSAPRSRAGSARAARAASGRARAADAQDEYVPARSVRRNVHVRPERTGQSRPVMPEVDAITSPSFLPSAS</sequence>
<feature type="compositionally biased region" description="Polar residues" evidence="1">
    <location>
        <begin position="225"/>
        <end position="234"/>
    </location>
</feature>
<evidence type="ECO:0000313" key="2">
    <source>
        <dbReference type="EMBL" id="BDZ45301.1"/>
    </source>
</evidence>
<organism evidence="2 3">
    <name type="scientific">Naasia aerilata</name>
    <dbReference type="NCBI Taxonomy" id="1162966"/>
    <lineage>
        <taxon>Bacteria</taxon>
        <taxon>Bacillati</taxon>
        <taxon>Actinomycetota</taxon>
        <taxon>Actinomycetes</taxon>
        <taxon>Micrococcales</taxon>
        <taxon>Microbacteriaceae</taxon>
        <taxon>Naasia</taxon>
    </lineage>
</organism>
<evidence type="ECO:0000313" key="3">
    <source>
        <dbReference type="Proteomes" id="UP001321498"/>
    </source>
</evidence>
<name>A0ABN6XNR0_9MICO</name>